<feature type="non-terminal residue" evidence="1">
    <location>
        <position position="1"/>
    </location>
</feature>
<dbReference type="Proteomes" id="UP000324800">
    <property type="component" value="Unassembled WGS sequence"/>
</dbReference>
<evidence type="ECO:0000313" key="1">
    <source>
        <dbReference type="EMBL" id="KAA6370421.1"/>
    </source>
</evidence>
<protein>
    <submittedName>
        <fullName evidence="1">Uncharacterized protein</fullName>
    </submittedName>
</protein>
<comment type="caution">
    <text evidence="1">The sequence shown here is derived from an EMBL/GenBank/DDBJ whole genome shotgun (WGS) entry which is preliminary data.</text>
</comment>
<dbReference type="AlphaFoldDB" id="A0A5J4UJZ9"/>
<sequence>KTAALRALISGNATVGNSSAASFFISPNYGEKEPDTGIRDEQCTFKPYALQRPTPFHPQYASGKPVSSTYQHQPQVSYLPVDTTPTVNAIRHTTMINIKSEEAGTMTAHERAIKPKENPYQVTTYSSFAEAAKKSPTVVLSPEEKDKEYRLKKKNAVMNKTAAVTTGTLTMANAIKAREEAEPLKTQERPPLRISIHPQRDRVVNGDELLNTDLSFQGGVEGLIGEGENGSCEQIEEEGVVYSDGVFQRRKHKSAIFYEQYGMDYQGDGAETGGTEMKGDIYDICGVCI</sequence>
<gene>
    <name evidence="1" type="ORF">EZS28_034052</name>
</gene>
<evidence type="ECO:0000313" key="2">
    <source>
        <dbReference type="Proteomes" id="UP000324800"/>
    </source>
</evidence>
<name>A0A5J4UJZ9_9EUKA</name>
<reference evidence="1 2" key="1">
    <citation type="submission" date="2019-03" db="EMBL/GenBank/DDBJ databases">
        <title>Single cell metagenomics reveals metabolic interactions within the superorganism composed of flagellate Streblomastix strix and complex community of Bacteroidetes bacteria on its surface.</title>
        <authorList>
            <person name="Treitli S.C."/>
            <person name="Kolisko M."/>
            <person name="Husnik F."/>
            <person name="Keeling P."/>
            <person name="Hampl V."/>
        </authorList>
    </citation>
    <scope>NUCLEOTIDE SEQUENCE [LARGE SCALE GENOMIC DNA]</scope>
    <source>
        <strain evidence="1">ST1C</strain>
    </source>
</reference>
<proteinExistence type="predicted"/>
<accession>A0A5J4UJZ9</accession>
<dbReference type="EMBL" id="SNRW01015399">
    <property type="protein sequence ID" value="KAA6370421.1"/>
    <property type="molecule type" value="Genomic_DNA"/>
</dbReference>
<organism evidence="1 2">
    <name type="scientific">Streblomastix strix</name>
    <dbReference type="NCBI Taxonomy" id="222440"/>
    <lineage>
        <taxon>Eukaryota</taxon>
        <taxon>Metamonada</taxon>
        <taxon>Preaxostyla</taxon>
        <taxon>Oxymonadida</taxon>
        <taxon>Streblomastigidae</taxon>
        <taxon>Streblomastix</taxon>
    </lineage>
</organism>